<gene>
    <name evidence="2" type="ORF">GMARGA_LOCUS27096</name>
</gene>
<feature type="region of interest" description="Disordered" evidence="1">
    <location>
        <begin position="120"/>
        <end position="155"/>
    </location>
</feature>
<keyword evidence="3" id="KW-1185">Reference proteome</keyword>
<feature type="non-terminal residue" evidence="2">
    <location>
        <position position="1"/>
    </location>
</feature>
<accession>A0ABN7W6U6</accession>
<proteinExistence type="predicted"/>
<dbReference type="EMBL" id="CAJVQB010032640">
    <property type="protein sequence ID" value="CAG8818598.1"/>
    <property type="molecule type" value="Genomic_DNA"/>
</dbReference>
<comment type="caution">
    <text evidence="2">The sequence shown here is derived from an EMBL/GenBank/DDBJ whole genome shotgun (WGS) entry which is preliminary data.</text>
</comment>
<evidence type="ECO:0000256" key="1">
    <source>
        <dbReference type="SAM" id="MobiDB-lite"/>
    </source>
</evidence>
<evidence type="ECO:0000313" key="2">
    <source>
        <dbReference type="EMBL" id="CAG8818598.1"/>
    </source>
</evidence>
<organism evidence="2 3">
    <name type="scientific">Gigaspora margarita</name>
    <dbReference type="NCBI Taxonomy" id="4874"/>
    <lineage>
        <taxon>Eukaryota</taxon>
        <taxon>Fungi</taxon>
        <taxon>Fungi incertae sedis</taxon>
        <taxon>Mucoromycota</taxon>
        <taxon>Glomeromycotina</taxon>
        <taxon>Glomeromycetes</taxon>
        <taxon>Diversisporales</taxon>
        <taxon>Gigasporaceae</taxon>
        <taxon>Gigaspora</taxon>
    </lineage>
</organism>
<evidence type="ECO:0000313" key="3">
    <source>
        <dbReference type="Proteomes" id="UP000789901"/>
    </source>
</evidence>
<sequence>PVDYSLYSLSGIIGTVFTTNTSTTNQTLEIICYNCECPRYIVYQYSNLLIFANNGSPIQTTSTQNLSTVNGILDSDETLFLLANCYKYRKPIVNILIIRKKNRQAIDTTLELVETKGVEDPNKEIAKGQRESEKNPGVQYEPEPSRKNNVKIPLK</sequence>
<name>A0ABN7W6U6_GIGMA</name>
<feature type="compositionally biased region" description="Basic and acidic residues" evidence="1">
    <location>
        <begin position="120"/>
        <end position="134"/>
    </location>
</feature>
<protein>
    <submittedName>
        <fullName evidence="2">13332_t:CDS:1</fullName>
    </submittedName>
</protein>
<reference evidence="2 3" key="1">
    <citation type="submission" date="2021-06" db="EMBL/GenBank/DDBJ databases">
        <authorList>
            <person name="Kallberg Y."/>
            <person name="Tangrot J."/>
            <person name="Rosling A."/>
        </authorList>
    </citation>
    <scope>NUCLEOTIDE SEQUENCE [LARGE SCALE GENOMIC DNA]</scope>
    <source>
        <strain evidence="2 3">120-4 pot B 10/14</strain>
    </source>
</reference>
<dbReference type="Proteomes" id="UP000789901">
    <property type="component" value="Unassembled WGS sequence"/>
</dbReference>